<comment type="pathway">
    <text evidence="2">Protein modification; protein ubiquitination.</text>
</comment>
<evidence type="ECO:0000313" key="15">
    <source>
        <dbReference type="Proteomes" id="UP001515500"/>
    </source>
</evidence>
<dbReference type="PANTHER" id="PTHR46632">
    <property type="entry name" value="E3 UBIQUITIN-PROTEIN LIGASE SINA-LIKE 4"/>
    <property type="match status" value="1"/>
</dbReference>
<feature type="region of interest" description="Disordered" evidence="12">
    <location>
        <begin position="1"/>
        <end position="69"/>
    </location>
</feature>
<feature type="domain" description="RING-type" evidence="13">
    <location>
        <begin position="83"/>
        <end position="119"/>
    </location>
</feature>
<dbReference type="PROSITE" id="PS51081">
    <property type="entry name" value="ZF_SIAH"/>
    <property type="match status" value="1"/>
</dbReference>
<evidence type="ECO:0000256" key="6">
    <source>
        <dbReference type="ARBA" id="ARBA00022723"/>
    </source>
</evidence>
<dbReference type="Pfam" id="PF21362">
    <property type="entry name" value="Sina_RING"/>
    <property type="match status" value="1"/>
</dbReference>
<keyword evidence="15" id="KW-1185">Reference proteome</keyword>
<comment type="similarity">
    <text evidence="3">Belongs to the SINA (Seven in absentia) family.</text>
</comment>
<dbReference type="CDD" id="cd16571">
    <property type="entry name" value="RING-HC_SIAHs"/>
    <property type="match status" value="1"/>
</dbReference>
<dbReference type="GO" id="GO:0008270">
    <property type="term" value="F:zinc ion binding"/>
    <property type="evidence" value="ECO:0007669"/>
    <property type="project" value="UniProtKB-KW"/>
</dbReference>
<dbReference type="GeneID" id="120281375"/>
<accession>A0AB40CXN0</accession>
<dbReference type="InterPro" id="IPR001841">
    <property type="entry name" value="Znf_RING"/>
</dbReference>
<dbReference type="InterPro" id="IPR044286">
    <property type="entry name" value="SINL_plant"/>
</dbReference>
<evidence type="ECO:0000256" key="3">
    <source>
        <dbReference type="ARBA" id="ARBA00009119"/>
    </source>
</evidence>
<dbReference type="Pfam" id="PF21361">
    <property type="entry name" value="Sina_ZnF"/>
    <property type="match status" value="1"/>
</dbReference>
<evidence type="ECO:0000259" key="14">
    <source>
        <dbReference type="PROSITE" id="PS51081"/>
    </source>
</evidence>
<dbReference type="SUPFAM" id="SSF49599">
    <property type="entry name" value="TRAF domain-like"/>
    <property type="match status" value="1"/>
</dbReference>
<dbReference type="PANTHER" id="PTHR46632:SF16">
    <property type="entry name" value="E3 UBIQUITIN-PROTEIN LIGASE SINA-LIKE 10"/>
    <property type="match status" value="1"/>
</dbReference>
<dbReference type="PROSITE" id="PS50089">
    <property type="entry name" value="ZF_RING_2"/>
    <property type="match status" value="1"/>
</dbReference>
<feature type="domain" description="SIAH-type" evidence="14">
    <location>
        <begin position="135"/>
        <end position="193"/>
    </location>
</feature>
<dbReference type="Proteomes" id="UP001515500">
    <property type="component" value="Chromosome 17"/>
</dbReference>
<keyword evidence="6" id="KW-0479">Metal-binding</keyword>
<evidence type="ECO:0000256" key="5">
    <source>
        <dbReference type="ARBA" id="ARBA00022679"/>
    </source>
</evidence>
<evidence type="ECO:0000256" key="11">
    <source>
        <dbReference type="PROSITE-ProRule" id="PRU00455"/>
    </source>
</evidence>
<gene>
    <name evidence="16" type="primary">LOC120281375</name>
</gene>
<dbReference type="AlphaFoldDB" id="A0AB40CXN0"/>
<comment type="catalytic activity">
    <reaction evidence="1">
        <text>S-ubiquitinyl-[E2 ubiquitin-conjugating enzyme]-L-cysteine + [acceptor protein]-L-lysine = [E2 ubiquitin-conjugating enzyme]-L-cysteine + N(6)-ubiquitinyl-[acceptor protein]-L-lysine.</text>
        <dbReference type="EC" id="2.3.2.27"/>
    </reaction>
</comment>
<evidence type="ECO:0000256" key="9">
    <source>
        <dbReference type="ARBA" id="ARBA00022833"/>
    </source>
</evidence>
<evidence type="ECO:0000313" key="16">
    <source>
        <dbReference type="RefSeq" id="XP_039144152.1"/>
    </source>
</evidence>
<dbReference type="RefSeq" id="XP_039144152.1">
    <property type="nucleotide sequence ID" value="XM_039288218.1"/>
</dbReference>
<comment type="function">
    <text evidence="10">E3 ubiquitin-protein ligase that mediates ubiquitination and subsequent proteasomal degradation of target proteins. E3 ubiquitin ligases accept ubiquitin from an E2 ubiquitin-conjugating enzyme in the form of a thioester and then directly transfers the ubiquitin to targeted substrates. It probably triggers the ubiquitin-mediated degradation of different substrates.</text>
</comment>
<name>A0AB40CXN0_DIOCR</name>
<sequence>MARFSVGGAGRRSAKKRKQVPGSAEESPGSMSGVAKENHPTNHEATVKSEEPVKSENEEGGQDASASNGNGALVRIDTDALDCPVCYEALLHPIYQCKNGHVVCSRCCVTTSRKCPVCSELIGIRCLALEKVIESVKMHCINAKYGCNETLAYSHREAHQKTCNYAACNCPDSSCSFWGSARSLSQHIRTHHKKSAIEFRYGCHFPIAVNRSETPFLVLIGSDDRLFLLLNKNDTTGGNALSMICICSSAEDHNFVYELSVGDDTMNLKLKSSAEVTNEWKGVHPAKVFLFVPKDFFAFSHKIIVNVSIQKCKLPSTSADGNHT</sequence>
<evidence type="ECO:0000256" key="12">
    <source>
        <dbReference type="SAM" id="MobiDB-lite"/>
    </source>
</evidence>
<evidence type="ECO:0000256" key="4">
    <source>
        <dbReference type="ARBA" id="ARBA00012483"/>
    </source>
</evidence>
<evidence type="ECO:0000259" key="13">
    <source>
        <dbReference type="PROSITE" id="PS50089"/>
    </source>
</evidence>
<feature type="compositionally biased region" description="Basic and acidic residues" evidence="12">
    <location>
        <begin position="36"/>
        <end position="57"/>
    </location>
</feature>
<dbReference type="InterPro" id="IPR013083">
    <property type="entry name" value="Znf_RING/FYVE/PHD"/>
</dbReference>
<dbReference type="InterPro" id="IPR013010">
    <property type="entry name" value="Znf_SIAH"/>
</dbReference>
<dbReference type="GO" id="GO:0061630">
    <property type="term" value="F:ubiquitin protein ligase activity"/>
    <property type="evidence" value="ECO:0007669"/>
    <property type="project" value="UniProtKB-EC"/>
</dbReference>
<protein>
    <recommendedName>
        <fullName evidence="4">RING-type E3 ubiquitin transferase</fullName>
        <ecNumber evidence="4">2.3.2.27</ecNumber>
    </recommendedName>
</protein>
<reference evidence="16" key="1">
    <citation type="submission" date="2025-08" db="UniProtKB">
        <authorList>
            <consortium name="RefSeq"/>
        </authorList>
    </citation>
    <scope>IDENTIFICATION</scope>
</reference>
<dbReference type="InterPro" id="IPR049548">
    <property type="entry name" value="Sina-like_RING"/>
</dbReference>
<evidence type="ECO:0000256" key="1">
    <source>
        <dbReference type="ARBA" id="ARBA00000900"/>
    </source>
</evidence>
<evidence type="ECO:0000256" key="2">
    <source>
        <dbReference type="ARBA" id="ARBA00004906"/>
    </source>
</evidence>
<evidence type="ECO:0000256" key="8">
    <source>
        <dbReference type="ARBA" id="ARBA00022786"/>
    </source>
</evidence>
<evidence type="ECO:0000256" key="10">
    <source>
        <dbReference type="ARBA" id="ARBA00024004"/>
    </source>
</evidence>
<keyword evidence="8" id="KW-0833">Ubl conjugation pathway</keyword>
<dbReference type="Gene3D" id="3.30.40.10">
    <property type="entry name" value="Zinc/RING finger domain, C3HC4 (zinc finger)"/>
    <property type="match status" value="1"/>
</dbReference>
<dbReference type="EC" id="2.3.2.27" evidence="4"/>
<dbReference type="SUPFAM" id="SSF57850">
    <property type="entry name" value="RING/U-box"/>
    <property type="match status" value="1"/>
</dbReference>
<keyword evidence="7 11" id="KW-0863">Zinc-finger</keyword>
<keyword evidence="5" id="KW-0808">Transferase</keyword>
<keyword evidence="9" id="KW-0862">Zinc</keyword>
<organism evidence="15 16">
    <name type="scientific">Dioscorea cayennensis subsp. rotundata</name>
    <name type="common">White Guinea yam</name>
    <name type="synonym">Dioscorea rotundata</name>
    <dbReference type="NCBI Taxonomy" id="55577"/>
    <lineage>
        <taxon>Eukaryota</taxon>
        <taxon>Viridiplantae</taxon>
        <taxon>Streptophyta</taxon>
        <taxon>Embryophyta</taxon>
        <taxon>Tracheophyta</taxon>
        <taxon>Spermatophyta</taxon>
        <taxon>Magnoliopsida</taxon>
        <taxon>Liliopsida</taxon>
        <taxon>Dioscoreales</taxon>
        <taxon>Dioscoreaceae</taxon>
        <taxon>Dioscorea</taxon>
    </lineage>
</organism>
<evidence type="ECO:0000256" key="7">
    <source>
        <dbReference type="ARBA" id="ARBA00022771"/>
    </source>
</evidence>
<proteinExistence type="inferred from homology"/>